<dbReference type="Gene3D" id="3.40.50.1820">
    <property type="entry name" value="alpha/beta hydrolase"/>
    <property type="match status" value="1"/>
</dbReference>
<comment type="caution">
    <text evidence="2">The sequence shown here is derived from an EMBL/GenBank/DDBJ whole genome shotgun (WGS) entry which is preliminary data.</text>
</comment>
<dbReference type="Proteomes" id="UP000316429">
    <property type="component" value="Unassembled WGS sequence"/>
</dbReference>
<dbReference type="GO" id="GO:0047372">
    <property type="term" value="F:monoacylglycerol lipase activity"/>
    <property type="evidence" value="ECO:0007669"/>
    <property type="project" value="TreeGrafter"/>
</dbReference>
<dbReference type="InterPro" id="IPR000073">
    <property type="entry name" value="AB_hydrolase_1"/>
</dbReference>
<proteinExistence type="predicted"/>
<dbReference type="InterPro" id="IPR029058">
    <property type="entry name" value="AB_hydrolase_fold"/>
</dbReference>
<dbReference type="InterPro" id="IPR026968">
    <property type="entry name" value="PcaD/CatD"/>
</dbReference>
<name>A0A504TW43_9HYPH</name>
<evidence type="ECO:0000313" key="2">
    <source>
        <dbReference type="EMBL" id="TPP06704.1"/>
    </source>
</evidence>
<protein>
    <submittedName>
        <fullName evidence="2">3-oxoadipate enol-lactonase</fullName>
        <ecNumber evidence="2">3.1.1.24</ecNumber>
    </submittedName>
</protein>
<dbReference type="RefSeq" id="WP_140830603.1">
    <property type="nucleotide sequence ID" value="NZ_VFYP01000003.1"/>
</dbReference>
<gene>
    <name evidence="2" type="primary">pcaD</name>
    <name evidence="2" type="ORF">FJQ55_18355</name>
</gene>
<keyword evidence="3" id="KW-1185">Reference proteome</keyword>
<dbReference type="GO" id="GO:0042952">
    <property type="term" value="P:beta-ketoadipate pathway"/>
    <property type="evidence" value="ECO:0007669"/>
    <property type="project" value="InterPro"/>
</dbReference>
<dbReference type="SUPFAM" id="SSF53474">
    <property type="entry name" value="alpha/beta-Hydrolases"/>
    <property type="match status" value="1"/>
</dbReference>
<feature type="domain" description="AB hydrolase-1" evidence="1">
    <location>
        <begin position="23"/>
        <end position="247"/>
    </location>
</feature>
<evidence type="ECO:0000259" key="1">
    <source>
        <dbReference type="Pfam" id="PF00561"/>
    </source>
</evidence>
<dbReference type="PANTHER" id="PTHR43798:SF5">
    <property type="entry name" value="MONOACYLGLYCEROL LIPASE ABHD6"/>
    <property type="match status" value="1"/>
</dbReference>
<dbReference type="GO" id="GO:0016020">
    <property type="term" value="C:membrane"/>
    <property type="evidence" value="ECO:0007669"/>
    <property type="project" value="TreeGrafter"/>
</dbReference>
<dbReference type="OrthoDB" id="9793083at2"/>
<dbReference type="EMBL" id="VFYP01000003">
    <property type="protein sequence ID" value="TPP06704.1"/>
    <property type="molecule type" value="Genomic_DNA"/>
</dbReference>
<keyword evidence="2" id="KW-0378">Hydrolase</keyword>
<dbReference type="PRINTS" id="PR00111">
    <property type="entry name" value="ABHYDROLASE"/>
</dbReference>
<dbReference type="EC" id="3.1.1.24" evidence="2"/>
<dbReference type="PANTHER" id="PTHR43798">
    <property type="entry name" value="MONOACYLGLYCEROL LIPASE"/>
    <property type="match status" value="1"/>
</dbReference>
<dbReference type="GO" id="GO:0047570">
    <property type="term" value="F:3-oxoadipate enol-lactonase activity"/>
    <property type="evidence" value="ECO:0007669"/>
    <property type="project" value="UniProtKB-EC"/>
</dbReference>
<organism evidence="2 3">
    <name type="scientific">Rhizobium glycinendophyticum</name>
    <dbReference type="NCBI Taxonomy" id="2589807"/>
    <lineage>
        <taxon>Bacteria</taxon>
        <taxon>Pseudomonadati</taxon>
        <taxon>Pseudomonadota</taxon>
        <taxon>Alphaproteobacteria</taxon>
        <taxon>Hyphomicrobiales</taxon>
        <taxon>Rhizobiaceae</taxon>
        <taxon>Rhizobium/Agrobacterium group</taxon>
        <taxon>Rhizobium</taxon>
    </lineage>
</organism>
<dbReference type="NCBIfam" id="TIGR02427">
    <property type="entry name" value="protocat_pcaD"/>
    <property type="match status" value="1"/>
</dbReference>
<accession>A0A504TW43</accession>
<dbReference type="InterPro" id="IPR050266">
    <property type="entry name" value="AB_hydrolase_sf"/>
</dbReference>
<evidence type="ECO:0000313" key="3">
    <source>
        <dbReference type="Proteomes" id="UP000316429"/>
    </source>
</evidence>
<dbReference type="GO" id="GO:0046464">
    <property type="term" value="P:acylglycerol catabolic process"/>
    <property type="evidence" value="ECO:0007669"/>
    <property type="project" value="TreeGrafter"/>
</dbReference>
<dbReference type="AlphaFoldDB" id="A0A504TW43"/>
<dbReference type="Pfam" id="PF00561">
    <property type="entry name" value="Abhydrolase_1"/>
    <property type="match status" value="1"/>
</dbReference>
<sequence length="270" mass="29360">MQFVQLNGVTLHYQVIGGPAQRPVIVFINSLGTDFRIWRDVLVRLAGDYPLLTYDKRGHGLSDVGQTPYSIDDHVDDLIGLLEHLDVRQAVICGLSVGGLIAQGLYARRPDLVRALILCDTAHKIGTFEMWASRINAINESGLEGIVDGVMERWFTPSFREPDNPAFPGYRNMMLRQPVAGYTGTCAAIRDADFTVAATKISVPTLCVVGDQDGATPPDLVLSLAKLIPSARYEVIKDAGHIPCVEQPEALNAVIEAFLSPLVSGDQPHG</sequence>
<reference evidence="2 3" key="1">
    <citation type="submission" date="2019-06" db="EMBL/GenBank/DDBJ databases">
        <title>Rhizobium sp. CL12 isolated from roots of soybean.</title>
        <authorList>
            <person name="Wang C."/>
        </authorList>
    </citation>
    <scope>NUCLEOTIDE SEQUENCE [LARGE SCALE GENOMIC DNA]</scope>
    <source>
        <strain evidence="2 3">CL12</strain>
    </source>
</reference>